<dbReference type="Pfam" id="PF07647">
    <property type="entry name" value="SAM_2"/>
    <property type="match status" value="1"/>
</dbReference>
<dbReference type="InterPro" id="IPR013761">
    <property type="entry name" value="SAM/pointed_sf"/>
</dbReference>
<evidence type="ECO:0000313" key="5">
    <source>
        <dbReference type="RefSeq" id="XP_014035947.2"/>
    </source>
</evidence>
<feature type="compositionally biased region" description="Polar residues" evidence="2">
    <location>
        <begin position="62"/>
        <end position="71"/>
    </location>
</feature>
<dbReference type="SUPFAM" id="SSF47769">
    <property type="entry name" value="SAM/Pointed domain"/>
    <property type="match status" value="1"/>
</dbReference>
<evidence type="ECO:0000256" key="1">
    <source>
        <dbReference type="SAM" id="Coils"/>
    </source>
</evidence>
<keyword evidence="1" id="KW-0175">Coiled coil</keyword>
<evidence type="ECO:0000256" key="2">
    <source>
        <dbReference type="SAM" id="MobiDB-lite"/>
    </source>
</evidence>
<evidence type="ECO:0000313" key="4">
    <source>
        <dbReference type="Proteomes" id="UP001652741"/>
    </source>
</evidence>
<sequence length="468" mass="52383">MEAFIYQKKPGVACSCSLGVSTTVTVPRSHTFHSLSNQSPDHAQEEEEGSPRQRRITVASFMPQSNDQNGNFPEKNSDRQRGKPLGELNTEEVCRWFSTIGLQKRLQFIREAELCGADIASIDLNTLDVLHISSLQEREQLLSAVYRELHPPSTTSQRLDLLLETLGPNNVEKFTAALVNMSKSKSSPQISCLNINPMNSFKFNPNPLVQRNSQLMETTINASEQIVHLRTPRETTVGKVMESCFTMLGMTDNKDLFSLTDKRGSSEELIPDQHITYNKKEETSKSVSEAPPTGVNGYRDNGHVSQNHQMQPVSSRPIQVVSQPGKEEKIRELKQQVDSLQNVILQVQEIHHGLVAFCSELKSMDVEVDTSGLSFPELEQRLGLAMGLLRDKRHSLQSLRETMRDTGAHRNKPSEVCLLDTMKLNCQVFKEEISLVYLNRQVSHLQTALQDSLVKACGGEWGTGDGVQ</sequence>
<dbReference type="PANTHER" id="PTHR12573:SF4">
    <property type="entry name" value="AT09986P-RELATED"/>
    <property type="match status" value="1"/>
</dbReference>
<dbReference type="GeneID" id="106589993"/>
<feature type="coiled-coil region" evidence="1">
    <location>
        <begin position="323"/>
        <end position="350"/>
    </location>
</feature>
<feature type="region of interest" description="Disordered" evidence="2">
    <location>
        <begin position="31"/>
        <end position="85"/>
    </location>
</feature>
<feature type="compositionally biased region" description="Polar residues" evidence="2">
    <location>
        <begin position="31"/>
        <end position="41"/>
    </location>
</feature>
<dbReference type="InterPro" id="IPR001660">
    <property type="entry name" value="SAM"/>
</dbReference>
<dbReference type="KEGG" id="sasa:106589993"/>
<keyword evidence="4" id="KW-1185">Reference proteome</keyword>
<dbReference type="RefSeq" id="XP_014035947.2">
    <property type="nucleotide sequence ID" value="XM_014180472.2"/>
</dbReference>
<dbReference type="Gene3D" id="1.10.150.50">
    <property type="entry name" value="Transcription Factor, Ets-1"/>
    <property type="match status" value="1"/>
</dbReference>
<organism evidence="4 5">
    <name type="scientific">Salmo salar</name>
    <name type="common">Atlantic salmon</name>
    <dbReference type="NCBI Taxonomy" id="8030"/>
    <lineage>
        <taxon>Eukaryota</taxon>
        <taxon>Metazoa</taxon>
        <taxon>Chordata</taxon>
        <taxon>Craniata</taxon>
        <taxon>Vertebrata</taxon>
        <taxon>Euteleostomi</taxon>
        <taxon>Actinopterygii</taxon>
        <taxon>Neopterygii</taxon>
        <taxon>Teleostei</taxon>
        <taxon>Protacanthopterygii</taxon>
        <taxon>Salmoniformes</taxon>
        <taxon>Salmonidae</taxon>
        <taxon>Salmoninae</taxon>
        <taxon>Salmo</taxon>
    </lineage>
</organism>
<accession>A0A1S3Q7R2</accession>
<dbReference type="AlphaFoldDB" id="A0A1S3Q7R2"/>
<evidence type="ECO:0000259" key="3">
    <source>
        <dbReference type="Pfam" id="PF07647"/>
    </source>
</evidence>
<name>A0A1S3Q7R2_SALSA</name>
<dbReference type="PANTHER" id="PTHR12573">
    <property type="entry name" value="AT09986P-RELATED"/>
    <property type="match status" value="1"/>
</dbReference>
<protein>
    <recommendedName>
        <fullName evidence="3">SAM domain-containing protein</fullName>
    </recommendedName>
</protein>
<feature type="domain" description="SAM" evidence="3">
    <location>
        <begin position="89"/>
        <end position="145"/>
    </location>
</feature>
<dbReference type="Proteomes" id="UP001652741">
    <property type="component" value="Chromosome ssa28"/>
</dbReference>
<reference evidence="5" key="1">
    <citation type="submission" date="2025-08" db="UniProtKB">
        <authorList>
            <consortium name="RefSeq"/>
        </authorList>
    </citation>
    <scope>IDENTIFICATION</scope>
</reference>
<gene>
    <name evidence="5" type="primary">LOC106589993</name>
</gene>
<proteinExistence type="predicted"/>